<dbReference type="RefSeq" id="WP_062128025.1">
    <property type="nucleotide sequence ID" value="NZ_BAZW01000059.1"/>
</dbReference>
<dbReference type="GO" id="GO:0016740">
    <property type="term" value="F:transferase activity"/>
    <property type="evidence" value="ECO:0007669"/>
    <property type="project" value="UniProtKB-KW"/>
</dbReference>
<accession>A0A0E9M3H6</accession>
<dbReference type="EMBL" id="BAZW01000059">
    <property type="protein sequence ID" value="GAO31730.1"/>
    <property type="molecule type" value="Genomic_DNA"/>
</dbReference>
<keyword evidence="1" id="KW-0808">Transferase</keyword>
<dbReference type="OrthoDB" id="9790710at2"/>
<dbReference type="STRING" id="1236989.JCM15548_14124"/>
<evidence type="ECO:0000313" key="1">
    <source>
        <dbReference type="EMBL" id="GAO31730.1"/>
    </source>
</evidence>
<name>A0A0E9M3H6_9BACT</name>
<organism evidence="1 2">
    <name type="scientific">Geofilum rubicundum JCM 15548</name>
    <dbReference type="NCBI Taxonomy" id="1236989"/>
    <lineage>
        <taxon>Bacteria</taxon>
        <taxon>Pseudomonadati</taxon>
        <taxon>Bacteroidota</taxon>
        <taxon>Bacteroidia</taxon>
        <taxon>Marinilabiliales</taxon>
        <taxon>Marinilabiliaceae</taxon>
        <taxon>Geofilum</taxon>
    </lineage>
</organism>
<gene>
    <name evidence="1" type="ORF">JCM15548_14124</name>
</gene>
<protein>
    <submittedName>
        <fullName evidence="1">Glycosyltransferase</fullName>
    </submittedName>
</protein>
<dbReference type="AlphaFoldDB" id="A0A0E9M3H6"/>
<keyword evidence="2" id="KW-1185">Reference proteome</keyword>
<comment type="caution">
    <text evidence="1">The sequence shown here is derived from an EMBL/GenBank/DDBJ whole genome shotgun (WGS) entry which is preliminary data.</text>
</comment>
<sequence length="91" mass="10261">MKSTGKKKILVFIDWYLPGYKAGGPVRSMANMTGHLSGDFDFYIVTRNTEYGETAPYTDTMPDSWNDLMPGVKVCYASEDQSSLSVWKHLI</sequence>
<evidence type="ECO:0000313" key="2">
    <source>
        <dbReference type="Proteomes" id="UP000032900"/>
    </source>
</evidence>
<proteinExistence type="predicted"/>
<dbReference type="Proteomes" id="UP000032900">
    <property type="component" value="Unassembled WGS sequence"/>
</dbReference>
<reference evidence="1 2" key="1">
    <citation type="journal article" date="2015" name="Microbes Environ.">
        <title>Distribution and evolution of nitrogen fixation genes in the phylum bacteroidetes.</title>
        <authorList>
            <person name="Inoue J."/>
            <person name="Oshima K."/>
            <person name="Suda W."/>
            <person name="Sakamoto M."/>
            <person name="Iino T."/>
            <person name="Noda S."/>
            <person name="Hongoh Y."/>
            <person name="Hattori M."/>
            <person name="Ohkuma M."/>
        </authorList>
    </citation>
    <scope>NUCLEOTIDE SEQUENCE [LARGE SCALE GENOMIC DNA]</scope>
    <source>
        <strain evidence="1">JCM 15548</strain>
    </source>
</reference>